<dbReference type="PANTHER" id="PTHR43543:SF1">
    <property type="entry name" value="MALONIC SEMIALDEHYDE REDUCTASE RUTE-RELATED"/>
    <property type="match status" value="1"/>
</dbReference>
<dbReference type="Gene3D" id="3.40.109.10">
    <property type="entry name" value="NADH Oxidase"/>
    <property type="match status" value="1"/>
</dbReference>
<comment type="similarity">
    <text evidence="5">Belongs to the nitroreductase family. HadB/RutE subfamily.</text>
</comment>
<comment type="cofactor">
    <cofactor evidence="5">
        <name>FMN</name>
        <dbReference type="ChEBI" id="CHEBI:58210"/>
    </cofactor>
</comment>
<evidence type="ECO:0000313" key="8">
    <source>
        <dbReference type="Proteomes" id="UP000707352"/>
    </source>
</evidence>
<feature type="domain" description="Nitroreductase" evidence="6">
    <location>
        <begin position="15"/>
        <end position="173"/>
    </location>
</feature>
<sequence length="195" mass="21666">MHVLSDDALDQLFREARTFRYWEDKPVSAEILRTAVDLAKLGPTSGNSSPGRFVFVTSPAAKEKLRPHLDEGNVRQTMGAPTTAIVAYDTEFYEKLPFLNPHSDARSWFVGLPDVIEETGFRNSSLQGAYLILALRGLGLDCGPMSGFSRKGVDKAFFPDGKTKSNFLVNIGYGLREKLHPRQPRLSFDEMAVIA</sequence>
<dbReference type="CDD" id="cd02148">
    <property type="entry name" value="RutE-like"/>
    <property type="match status" value="1"/>
</dbReference>
<evidence type="ECO:0000256" key="3">
    <source>
        <dbReference type="ARBA" id="ARBA00022857"/>
    </source>
</evidence>
<gene>
    <name evidence="7" type="ORF">HB375_02985</name>
</gene>
<dbReference type="PANTHER" id="PTHR43543">
    <property type="entry name" value="MALONIC SEMIALDEHYDE REDUCTASE RUTE-RELATED"/>
    <property type="match status" value="1"/>
</dbReference>
<evidence type="ECO:0000256" key="5">
    <source>
        <dbReference type="HAMAP-Rule" id="MF_01204"/>
    </source>
</evidence>
<keyword evidence="2 5" id="KW-0288">FMN</keyword>
<dbReference type="InterPro" id="IPR000415">
    <property type="entry name" value="Nitroreductase-like"/>
</dbReference>
<dbReference type="InterPro" id="IPR050461">
    <property type="entry name" value="Nitroreductase_HadB/RutE"/>
</dbReference>
<comment type="caution">
    <text evidence="7">The sequence shown here is derived from an EMBL/GenBank/DDBJ whole genome shotgun (WGS) entry which is preliminary data.</text>
</comment>
<dbReference type="SUPFAM" id="SSF55469">
    <property type="entry name" value="FMN-dependent nitroreductase-like"/>
    <property type="match status" value="1"/>
</dbReference>
<keyword evidence="5" id="KW-0520">NAD</keyword>
<keyword evidence="3 5" id="KW-0521">NADP</keyword>
<evidence type="ECO:0000256" key="4">
    <source>
        <dbReference type="ARBA" id="ARBA00023002"/>
    </source>
</evidence>
<dbReference type="GO" id="GO:0035527">
    <property type="term" value="F:3-hydroxypropionate dehydrogenase (NADP+) activity"/>
    <property type="evidence" value="ECO:0007669"/>
    <property type="project" value="UniProtKB-EC"/>
</dbReference>
<protein>
    <recommendedName>
        <fullName evidence="5">Putative NADH dehydrogenase/NAD(P)H nitroreductase HB375_02985</fullName>
        <ecNumber evidence="5">1.-.-.-</ecNumber>
    </recommendedName>
</protein>
<evidence type="ECO:0000256" key="1">
    <source>
        <dbReference type="ARBA" id="ARBA00022630"/>
    </source>
</evidence>
<evidence type="ECO:0000313" key="7">
    <source>
        <dbReference type="EMBL" id="NIX75578.1"/>
    </source>
</evidence>
<reference evidence="7 8" key="1">
    <citation type="submission" date="2020-03" db="EMBL/GenBank/DDBJ databases">
        <title>The genome sequence of Microvirga sp. c23x22.</title>
        <authorList>
            <person name="Zhang X."/>
        </authorList>
    </citation>
    <scope>NUCLEOTIDE SEQUENCE [LARGE SCALE GENOMIC DNA]</scope>
    <source>
        <strain evidence="8">c23x22</strain>
    </source>
</reference>
<dbReference type="InterPro" id="IPR023936">
    <property type="entry name" value="RutE-like"/>
</dbReference>
<accession>A0ABX0V6W1</accession>
<evidence type="ECO:0000259" key="6">
    <source>
        <dbReference type="Pfam" id="PF00881"/>
    </source>
</evidence>
<keyword evidence="1 5" id="KW-0285">Flavoprotein</keyword>
<keyword evidence="8" id="KW-1185">Reference proteome</keyword>
<dbReference type="InterPro" id="IPR029479">
    <property type="entry name" value="Nitroreductase"/>
</dbReference>
<dbReference type="RefSeq" id="WP_167671454.1">
    <property type="nucleotide sequence ID" value="NZ_JAATJS010000001.1"/>
</dbReference>
<evidence type="ECO:0000256" key="2">
    <source>
        <dbReference type="ARBA" id="ARBA00022643"/>
    </source>
</evidence>
<keyword evidence="4 5" id="KW-0560">Oxidoreductase</keyword>
<dbReference type="Proteomes" id="UP000707352">
    <property type="component" value="Unassembled WGS sequence"/>
</dbReference>
<dbReference type="Pfam" id="PF00881">
    <property type="entry name" value="Nitroreductase"/>
    <property type="match status" value="1"/>
</dbReference>
<dbReference type="EMBL" id="JAATJS010000001">
    <property type="protein sequence ID" value="NIX75578.1"/>
    <property type="molecule type" value="Genomic_DNA"/>
</dbReference>
<dbReference type="NCBIfam" id="NF003768">
    <property type="entry name" value="PRK05365.1"/>
    <property type="match status" value="1"/>
</dbReference>
<dbReference type="EC" id="1.-.-.-" evidence="5"/>
<dbReference type="HAMAP" id="MF_01204">
    <property type="entry name" value="Oxidoreductase_RutE_HadB"/>
    <property type="match status" value="1"/>
</dbReference>
<name>A0ABX0V6W1_9HYPH</name>
<proteinExistence type="inferred from homology"/>
<organism evidence="7 8">
    <name type="scientific">Microvirga terricola</name>
    <dbReference type="NCBI Taxonomy" id="2719797"/>
    <lineage>
        <taxon>Bacteria</taxon>
        <taxon>Pseudomonadati</taxon>
        <taxon>Pseudomonadota</taxon>
        <taxon>Alphaproteobacteria</taxon>
        <taxon>Hyphomicrobiales</taxon>
        <taxon>Methylobacteriaceae</taxon>
        <taxon>Microvirga</taxon>
    </lineage>
</organism>